<dbReference type="Gene3D" id="3.30.70.100">
    <property type="match status" value="1"/>
</dbReference>
<dbReference type="OrthoDB" id="9812192at2"/>
<dbReference type="EMBL" id="SRMF01000007">
    <property type="protein sequence ID" value="TGG91680.1"/>
    <property type="molecule type" value="Genomic_DNA"/>
</dbReference>
<dbReference type="InterPro" id="IPR011008">
    <property type="entry name" value="Dimeric_a/b-barrel"/>
</dbReference>
<dbReference type="SUPFAM" id="SSF54909">
    <property type="entry name" value="Dimeric alpha+beta barrel"/>
    <property type="match status" value="1"/>
</dbReference>
<proteinExistence type="predicted"/>
<dbReference type="RefSeq" id="WP_135484091.1">
    <property type="nucleotide sequence ID" value="NZ_SRMF01000007.1"/>
</dbReference>
<protein>
    <recommendedName>
        <fullName evidence="3">Antibiotic biosynthesis monooxygenase</fullName>
    </recommendedName>
</protein>
<evidence type="ECO:0000313" key="1">
    <source>
        <dbReference type="EMBL" id="TGG91680.1"/>
    </source>
</evidence>
<comment type="caution">
    <text evidence="1">The sequence shown here is derived from an EMBL/GenBank/DDBJ whole genome shotgun (WGS) entry which is preliminary data.</text>
</comment>
<name>A0A4Z0WB41_9GAMM</name>
<evidence type="ECO:0008006" key="3">
    <source>
        <dbReference type="Google" id="ProtNLM"/>
    </source>
</evidence>
<accession>A0A4Z0WB41</accession>
<evidence type="ECO:0000313" key="2">
    <source>
        <dbReference type="Proteomes" id="UP000297475"/>
    </source>
</evidence>
<reference evidence="1 2" key="1">
    <citation type="submission" date="2019-04" db="EMBL/GenBank/DDBJ databases">
        <title>Natronospirillum operosus gen. nov., sp. nov., a haloalkaliphilic satellite isolated from decaying biomass of laboratory culture of cyanobacterium Geitlerinema sp. and proposal of Natronospirillaceae fam. nov. and Saccharospirillaceae fam. nov.</title>
        <authorList>
            <person name="Kevbrin V."/>
            <person name="Boltyanskaya Y."/>
            <person name="Koziaeva V."/>
            <person name="Grouzdev D.S."/>
            <person name="Park M."/>
            <person name="Cho J."/>
        </authorList>
    </citation>
    <scope>NUCLEOTIDE SEQUENCE [LARGE SCALE GENOMIC DNA]</scope>
    <source>
        <strain evidence="1 2">G-116</strain>
    </source>
</reference>
<gene>
    <name evidence="1" type="ORF">E4656_14880</name>
</gene>
<keyword evidence="2" id="KW-1185">Reference proteome</keyword>
<organism evidence="1 2">
    <name type="scientific">Natronospirillum operosum</name>
    <dbReference type="NCBI Taxonomy" id="2759953"/>
    <lineage>
        <taxon>Bacteria</taxon>
        <taxon>Pseudomonadati</taxon>
        <taxon>Pseudomonadota</taxon>
        <taxon>Gammaproteobacteria</taxon>
        <taxon>Oceanospirillales</taxon>
        <taxon>Natronospirillaceae</taxon>
        <taxon>Natronospirillum</taxon>
    </lineage>
</organism>
<sequence length="109" mass="12505">MHVTEIVLFRTKPDCADEGLELARKVPQEAAKFGRMREHRTYRSTEDPCLLCHHIVWESMADFEKANAHFSDFPSGPRLMACMEPDMTMHHFELMSQGQGQQAEAVQKA</sequence>
<dbReference type="AlphaFoldDB" id="A0A4Z0WB41"/>
<dbReference type="Proteomes" id="UP000297475">
    <property type="component" value="Unassembled WGS sequence"/>
</dbReference>